<dbReference type="AlphaFoldDB" id="W7AGE1"/>
<evidence type="ECO:0000256" key="1">
    <source>
        <dbReference type="SAM" id="MobiDB-lite"/>
    </source>
</evidence>
<dbReference type="EMBL" id="KI965506">
    <property type="protein sequence ID" value="EUD64381.1"/>
    <property type="molecule type" value="Genomic_DNA"/>
</dbReference>
<dbReference type="InterPro" id="IPR019111">
    <property type="entry name" value="PRESA_N"/>
</dbReference>
<dbReference type="Gene3D" id="6.10.280.180">
    <property type="entry name" value="Plasmodium RESA, N-terminal helical domain"/>
    <property type="match status" value="1"/>
</dbReference>
<proteinExistence type="predicted"/>
<protein>
    <recommendedName>
        <fullName evidence="2">Plasmodium RESA N-terminal domain-containing protein</fullName>
    </recommendedName>
</protein>
<evidence type="ECO:0000259" key="2">
    <source>
        <dbReference type="Pfam" id="PF09687"/>
    </source>
</evidence>
<dbReference type="InterPro" id="IPR006526">
    <property type="entry name" value="Export_prot_PHISTa/b/c"/>
</dbReference>
<dbReference type="PANTHER" id="PTHR36193:SF23">
    <property type="entry name" value="PHISTB DOMAIN-CONTAINING RESA-LIKE PROTEIN 1"/>
    <property type="match status" value="1"/>
</dbReference>
<dbReference type="VEuPathDB" id="PlasmoDB:C922_05231"/>
<organism evidence="3 4">
    <name type="scientific">Plasmodium inui San Antonio 1</name>
    <dbReference type="NCBI Taxonomy" id="1237626"/>
    <lineage>
        <taxon>Eukaryota</taxon>
        <taxon>Sar</taxon>
        <taxon>Alveolata</taxon>
        <taxon>Apicomplexa</taxon>
        <taxon>Aconoidasida</taxon>
        <taxon>Haemosporida</taxon>
        <taxon>Plasmodiidae</taxon>
        <taxon>Plasmodium</taxon>
        <taxon>Plasmodium (Plasmodium)</taxon>
    </lineage>
</organism>
<sequence length="374" mass="43778">MIHNGGDGRITMSLFTESQYGSERCSRLLTESFFRKTRKGHGKHKIADHNGRNDFENTSNNSHDECNSRDLIDLQEDARGSEGYMVRNHKKNKRTSVKKNGKRNNNREQYIEEQENYDEYKVQNGQYIDTSYTDGYGCYYGEEIYDENNRKDQTYADGEGNNHNYANGEYYNGEPYMYNVHKEETCPDTNDGSLDWPDNIMWGYSEDGEAAEADNTNNFISRVNDMGNTQTNKGVCSHETYKKSSQNSACSISQHDVDAMLENLDDLVQDTDMLNTFLLVNMIERNKFFDTLQGLMSYWHDYADDSRIPDSYKTKQWLKVLASVIDELMHKERKIYEELYHIIAKICGSKEAYITFIRDVRCTWIRMRQEIEQR</sequence>
<dbReference type="OrthoDB" id="380852at2759"/>
<dbReference type="PANTHER" id="PTHR36193">
    <property type="entry name" value="PHISTB DOMAIN-CONTAINING RESA-LIKE PROTEIN 1"/>
    <property type="match status" value="1"/>
</dbReference>
<dbReference type="GeneID" id="20040505"/>
<reference evidence="3 4" key="1">
    <citation type="submission" date="2013-02" db="EMBL/GenBank/DDBJ databases">
        <title>The Genome Sequence of Plasmodium inui San Antonio 1.</title>
        <authorList>
            <consortium name="The Broad Institute Genome Sequencing Platform"/>
            <consortium name="The Broad Institute Genome Sequencing Center for Infectious Disease"/>
            <person name="Neafsey D."/>
            <person name="Cheeseman I."/>
            <person name="Volkman S."/>
            <person name="Adams J."/>
            <person name="Walker B."/>
            <person name="Young S.K."/>
            <person name="Zeng Q."/>
            <person name="Gargeya S."/>
            <person name="Fitzgerald M."/>
            <person name="Haas B."/>
            <person name="Abouelleil A."/>
            <person name="Alvarado L."/>
            <person name="Arachchi H.M."/>
            <person name="Berlin A.M."/>
            <person name="Chapman S.B."/>
            <person name="Dewar J."/>
            <person name="Goldberg J."/>
            <person name="Griggs A."/>
            <person name="Gujja S."/>
            <person name="Hansen M."/>
            <person name="Howarth C."/>
            <person name="Imamovic A."/>
            <person name="Larimer J."/>
            <person name="McCowan C."/>
            <person name="Murphy C."/>
            <person name="Neiman D."/>
            <person name="Pearson M."/>
            <person name="Priest M."/>
            <person name="Roberts A."/>
            <person name="Saif S."/>
            <person name="Shea T."/>
            <person name="Sisk P."/>
            <person name="Sykes S."/>
            <person name="Wortman J."/>
            <person name="Nusbaum C."/>
            <person name="Birren B."/>
        </authorList>
    </citation>
    <scope>NUCLEOTIDE SEQUENCE [LARGE SCALE GENOMIC DNA]</scope>
    <source>
        <strain evidence="3 4">San Antonio 1</strain>
    </source>
</reference>
<evidence type="ECO:0000313" key="3">
    <source>
        <dbReference type="EMBL" id="EUD64381.1"/>
    </source>
</evidence>
<accession>W7AGE1</accession>
<gene>
    <name evidence="3" type="ORF">C922_05231</name>
</gene>
<dbReference type="InterPro" id="IPR044885">
    <property type="entry name" value="PRESA_N_sf"/>
</dbReference>
<dbReference type="RefSeq" id="XP_008819025.1">
    <property type="nucleotide sequence ID" value="XM_008820803.1"/>
</dbReference>
<dbReference type="NCBIfam" id="TIGR01639">
    <property type="entry name" value="P_fal_TIGR01639"/>
    <property type="match status" value="1"/>
</dbReference>
<evidence type="ECO:0000313" key="4">
    <source>
        <dbReference type="Proteomes" id="UP000030640"/>
    </source>
</evidence>
<name>W7AGE1_9APIC</name>
<dbReference type="Proteomes" id="UP000030640">
    <property type="component" value="Unassembled WGS sequence"/>
</dbReference>
<feature type="compositionally biased region" description="Basic and acidic residues" evidence="1">
    <location>
        <begin position="45"/>
        <end position="55"/>
    </location>
</feature>
<dbReference type="Pfam" id="PF09687">
    <property type="entry name" value="PRESAN"/>
    <property type="match status" value="1"/>
</dbReference>
<keyword evidence="4" id="KW-1185">Reference proteome</keyword>
<feature type="region of interest" description="Disordered" evidence="1">
    <location>
        <begin position="40"/>
        <end position="65"/>
    </location>
</feature>
<feature type="domain" description="Plasmodium RESA N-terminal" evidence="2">
    <location>
        <begin position="253"/>
        <end position="373"/>
    </location>
</feature>